<dbReference type="SMART" id="SM00388">
    <property type="entry name" value="HisKA"/>
    <property type="match status" value="2"/>
</dbReference>
<comment type="catalytic activity">
    <reaction evidence="1">
        <text>ATP + protein L-histidine = ADP + protein N-phospho-L-histidine.</text>
        <dbReference type="EC" id="2.7.13.3"/>
    </reaction>
</comment>
<dbReference type="Pfam" id="PF02518">
    <property type="entry name" value="HATPase_c"/>
    <property type="match status" value="2"/>
</dbReference>
<feature type="modified residue" description="4-aspartylphosphate" evidence="9">
    <location>
        <position position="686"/>
    </location>
</feature>
<dbReference type="InterPro" id="IPR011006">
    <property type="entry name" value="CheY-like_superfamily"/>
</dbReference>
<dbReference type="PANTHER" id="PTHR43547:SF2">
    <property type="entry name" value="HYBRID SIGNAL TRANSDUCTION HISTIDINE KINASE C"/>
    <property type="match status" value="1"/>
</dbReference>
<organism evidence="14 15">
    <name type="scientific">Brasilonema sennae CENA114</name>
    <dbReference type="NCBI Taxonomy" id="415709"/>
    <lineage>
        <taxon>Bacteria</taxon>
        <taxon>Bacillati</taxon>
        <taxon>Cyanobacteriota</taxon>
        <taxon>Cyanophyceae</taxon>
        <taxon>Nostocales</taxon>
        <taxon>Scytonemataceae</taxon>
        <taxon>Brasilonema</taxon>
        <taxon>Bromeliae group (in: Brasilonema)</taxon>
    </lineage>
</organism>
<keyword evidence="6 14" id="KW-0418">Kinase</keyword>
<accession>A0A856MGQ5</accession>
<reference evidence="14 15" key="1">
    <citation type="submission" date="2018-06" db="EMBL/GenBank/DDBJ databases">
        <title>Comparative genomics of Brasilonema spp. strains.</title>
        <authorList>
            <person name="Alvarenga D.O."/>
            <person name="Fiore M.F."/>
            <person name="Varani A.M."/>
        </authorList>
    </citation>
    <scope>NUCLEOTIDE SEQUENCE [LARGE SCALE GENOMIC DNA]</scope>
    <source>
        <strain evidence="14 15">CENA114</strain>
    </source>
</reference>
<name>A0A856MGQ5_9CYAN</name>
<evidence type="ECO:0000256" key="9">
    <source>
        <dbReference type="PROSITE-ProRule" id="PRU00169"/>
    </source>
</evidence>
<dbReference type="InterPro" id="IPR003661">
    <property type="entry name" value="HisK_dim/P_dom"/>
</dbReference>
<feature type="domain" description="Response regulatory" evidence="13">
    <location>
        <begin position="638"/>
        <end position="753"/>
    </location>
</feature>
<dbReference type="SMART" id="SM00387">
    <property type="entry name" value="HATPase_c"/>
    <property type="match status" value="2"/>
</dbReference>
<dbReference type="CDD" id="cd00082">
    <property type="entry name" value="HisKA"/>
    <property type="match status" value="2"/>
</dbReference>
<dbReference type="GO" id="GO:0000155">
    <property type="term" value="F:phosphorelay sensor kinase activity"/>
    <property type="evidence" value="ECO:0007669"/>
    <property type="project" value="InterPro"/>
</dbReference>
<dbReference type="RefSeq" id="WP_211178651.1">
    <property type="nucleotide sequence ID" value="NZ_CAWOXK010000001.1"/>
</dbReference>
<keyword evidence="4" id="KW-0808">Transferase</keyword>
<feature type="region of interest" description="Disordered" evidence="11">
    <location>
        <begin position="610"/>
        <end position="629"/>
    </location>
</feature>
<keyword evidence="5" id="KW-0547">Nucleotide-binding</keyword>
<evidence type="ECO:0000256" key="2">
    <source>
        <dbReference type="ARBA" id="ARBA00012438"/>
    </source>
</evidence>
<evidence type="ECO:0000256" key="7">
    <source>
        <dbReference type="ARBA" id="ARBA00022840"/>
    </source>
</evidence>
<dbReference type="Gene3D" id="3.30.565.10">
    <property type="entry name" value="Histidine kinase-like ATPase, C-terminal domain"/>
    <property type="match status" value="2"/>
</dbReference>
<dbReference type="InterPro" id="IPR003018">
    <property type="entry name" value="GAF"/>
</dbReference>
<dbReference type="SUPFAM" id="SSF55781">
    <property type="entry name" value="GAF domain-like"/>
    <property type="match status" value="1"/>
</dbReference>
<dbReference type="PANTHER" id="PTHR43547">
    <property type="entry name" value="TWO-COMPONENT HISTIDINE KINASE"/>
    <property type="match status" value="1"/>
</dbReference>
<dbReference type="InterPro" id="IPR003594">
    <property type="entry name" value="HATPase_dom"/>
</dbReference>
<dbReference type="FunFam" id="1.10.287.130:FF:000045">
    <property type="entry name" value="Two-component system sensor histidine kinase/response regulator"/>
    <property type="match status" value="1"/>
</dbReference>
<dbReference type="InterPro" id="IPR036890">
    <property type="entry name" value="HATPase_C_sf"/>
</dbReference>
<dbReference type="SUPFAM" id="SSF55874">
    <property type="entry name" value="ATPase domain of HSP90 chaperone/DNA topoisomerase II/histidine kinase"/>
    <property type="match status" value="2"/>
</dbReference>
<dbReference type="Pfam" id="PF00072">
    <property type="entry name" value="Response_reg"/>
    <property type="match status" value="1"/>
</dbReference>
<dbReference type="CDD" id="cd17574">
    <property type="entry name" value="REC_OmpR"/>
    <property type="match status" value="1"/>
</dbReference>
<dbReference type="InterPro" id="IPR004358">
    <property type="entry name" value="Sig_transdc_His_kin-like_C"/>
</dbReference>
<dbReference type="InterPro" id="IPR001789">
    <property type="entry name" value="Sig_transdc_resp-reg_receiver"/>
</dbReference>
<evidence type="ECO:0000256" key="6">
    <source>
        <dbReference type="ARBA" id="ARBA00022777"/>
    </source>
</evidence>
<evidence type="ECO:0000259" key="12">
    <source>
        <dbReference type="PROSITE" id="PS50109"/>
    </source>
</evidence>
<evidence type="ECO:0000256" key="3">
    <source>
        <dbReference type="ARBA" id="ARBA00022553"/>
    </source>
</evidence>
<keyword evidence="15" id="KW-1185">Reference proteome</keyword>
<dbReference type="Pfam" id="PF00512">
    <property type="entry name" value="HisKA"/>
    <property type="match status" value="2"/>
</dbReference>
<dbReference type="Gene3D" id="3.30.450.20">
    <property type="entry name" value="PAS domain"/>
    <property type="match status" value="1"/>
</dbReference>
<dbReference type="EMBL" id="CP030118">
    <property type="protein sequence ID" value="QDL10403.1"/>
    <property type="molecule type" value="Genomic_DNA"/>
</dbReference>
<feature type="coiled-coil region" evidence="10">
    <location>
        <begin position="325"/>
        <end position="352"/>
    </location>
</feature>
<keyword evidence="7" id="KW-0067">ATP-binding</keyword>
<dbReference type="AlphaFoldDB" id="A0A856MGQ5"/>
<dbReference type="PROSITE" id="PS50110">
    <property type="entry name" value="RESPONSE_REGULATORY"/>
    <property type="match status" value="1"/>
</dbReference>
<evidence type="ECO:0000259" key="13">
    <source>
        <dbReference type="PROSITE" id="PS50110"/>
    </source>
</evidence>
<dbReference type="SUPFAM" id="SSF47384">
    <property type="entry name" value="Homodimeric domain of signal transducing histidine kinase"/>
    <property type="match status" value="2"/>
</dbReference>
<evidence type="ECO:0000256" key="8">
    <source>
        <dbReference type="ARBA" id="ARBA00023012"/>
    </source>
</evidence>
<dbReference type="SUPFAM" id="SSF52172">
    <property type="entry name" value="CheY-like"/>
    <property type="match status" value="1"/>
</dbReference>
<dbReference type="KEGG" id="bsen:DP114_23130"/>
<evidence type="ECO:0000313" key="14">
    <source>
        <dbReference type="EMBL" id="QDL10403.1"/>
    </source>
</evidence>
<sequence length="979" mass="107643">MDSLTERKKDALAMNVFAGGGEMGELMRSHDWSQTPLGPVENWSPSLRISVSTILASRFGSVLFWGRDYIELYNDATVFIHAVKHPKALGQPARENWAEIWDVMGPMFDQVMTTGEVFFDEDRLWPLFRFGNLEESYFTFCYSPVRDETGTIVAVLSTVTETTKQVISQRRLTMLRELATAGTGAKTLRSACLAAADTLNPYDVPFALIYQVNLQGNSAELVASTGLPPESAAAPPTINLTEHLSGWSLVDVLQSREAQLVTDVVDCFGSLSVEPWGESPHSAFILPILSGNKEQVECLLVAGISPRLEFNAEYRSFLELVAQQVESSIATAQSYEQERQRAEALAELDRAKTAFFSNVSHEFRTPLTLILNPLEQVIAQTHSSLLPEQREQLNIVQRNAMRLHKLVNTLLDFSRIEAGRIQAVYEPTDLAAFTADLASVFRSAIETASLQLIVDCPPLTFPVYVDREMWEKIVLNLISNAFKFTFKGEIAVSLHPVGDKVELKIQDTGTGIAPEELPRIFERFHRVRGVQVRSHEGSGIGLALVQELVHLHGGTVEVASEVGVGTTFTVSLPTGSSHLPTEQISDMGTLVSTSVGAAPYVEEAQRWIPQEEQGSRGAQESVDTRSSVLDTRTTRSARVLLVDDNADMRDYVARLLSKHWQVKAANNGAAALAAVGEQPPDLVLTDVMMPEMDGFQLLSALRANPQTKGIPIILLSARAGEEAAIEGLQAGADDYLIKPFSARELVTRVDSHLQMARLRSELSSNRFKDELIATVTHELHTPLVSILGWTRLLRSSQLDRTTAIRALDTIERSAKNQAKLIEDLLDISTIISGKVCLNREPVKLTFLLKEVINTILPDAKAKNIHIVELSDATSAQRDISVLGDDKRLQQIITKLLDNAIKFTSKGGRVEVRLDAVDPSASPGGGAAQTLGVNAERSRSIDSWATIQVKDTGIGISADFLPHVFERFTQAEVPSTARRK</sequence>
<evidence type="ECO:0000256" key="11">
    <source>
        <dbReference type="SAM" id="MobiDB-lite"/>
    </source>
</evidence>
<dbReference type="InterPro" id="IPR029016">
    <property type="entry name" value="GAF-like_dom_sf"/>
</dbReference>
<dbReference type="SMART" id="SM00448">
    <property type="entry name" value="REC"/>
    <property type="match status" value="1"/>
</dbReference>
<feature type="domain" description="Histidine kinase" evidence="12">
    <location>
        <begin position="774"/>
        <end position="979"/>
    </location>
</feature>
<dbReference type="InterPro" id="IPR005467">
    <property type="entry name" value="His_kinase_dom"/>
</dbReference>
<dbReference type="FunFam" id="3.30.565.10:FF:000037">
    <property type="entry name" value="Hybrid sensor histidine kinase/response regulator"/>
    <property type="match status" value="1"/>
</dbReference>
<dbReference type="Gene3D" id="3.30.450.40">
    <property type="match status" value="1"/>
</dbReference>
<dbReference type="Pfam" id="PF13185">
    <property type="entry name" value="GAF_2"/>
    <property type="match status" value="1"/>
</dbReference>
<dbReference type="Gene3D" id="3.40.50.2300">
    <property type="match status" value="1"/>
</dbReference>
<evidence type="ECO:0000256" key="1">
    <source>
        <dbReference type="ARBA" id="ARBA00000085"/>
    </source>
</evidence>
<protein>
    <recommendedName>
        <fullName evidence="2">histidine kinase</fullName>
        <ecNumber evidence="2">2.7.13.3</ecNumber>
    </recommendedName>
</protein>
<keyword evidence="10" id="KW-0175">Coiled coil</keyword>
<dbReference type="InterPro" id="IPR036097">
    <property type="entry name" value="HisK_dim/P_sf"/>
</dbReference>
<dbReference type="Gene3D" id="1.10.287.130">
    <property type="match status" value="2"/>
</dbReference>
<dbReference type="PRINTS" id="PR00344">
    <property type="entry name" value="BCTRLSENSOR"/>
</dbReference>
<dbReference type="Proteomes" id="UP000503129">
    <property type="component" value="Chromosome"/>
</dbReference>
<evidence type="ECO:0000313" key="15">
    <source>
        <dbReference type="Proteomes" id="UP000503129"/>
    </source>
</evidence>
<dbReference type="GO" id="GO:0005524">
    <property type="term" value="F:ATP binding"/>
    <property type="evidence" value="ECO:0007669"/>
    <property type="project" value="UniProtKB-KW"/>
</dbReference>
<gene>
    <name evidence="14" type="ORF">DP114_23130</name>
</gene>
<evidence type="ECO:0000256" key="4">
    <source>
        <dbReference type="ARBA" id="ARBA00022679"/>
    </source>
</evidence>
<dbReference type="EC" id="2.7.13.3" evidence="2"/>
<proteinExistence type="predicted"/>
<keyword evidence="8" id="KW-0902">Two-component regulatory system</keyword>
<evidence type="ECO:0000256" key="10">
    <source>
        <dbReference type="SAM" id="Coils"/>
    </source>
</evidence>
<feature type="domain" description="Histidine kinase" evidence="12">
    <location>
        <begin position="358"/>
        <end position="576"/>
    </location>
</feature>
<evidence type="ECO:0000256" key="5">
    <source>
        <dbReference type="ARBA" id="ARBA00022741"/>
    </source>
</evidence>
<dbReference type="PROSITE" id="PS50109">
    <property type="entry name" value="HIS_KIN"/>
    <property type="match status" value="2"/>
</dbReference>
<keyword evidence="3 9" id="KW-0597">Phosphoprotein</keyword>